<evidence type="ECO:0000313" key="7">
    <source>
        <dbReference type="EMBL" id="MCX5568107.1"/>
    </source>
</evidence>
<evidence type="ECO:0000313" key="8">
    <source>
        <dbReference type="Proteomes" id="UP001144805"/>
    </source>
</evidence>
<feature type="transmembrane region" description="Helical" evidence="6">
    <location>
        <begin position="394"/>
        <end position="417"/>
    </location>
</feature>
<comment type="subcellular location">
    <subcellularLocation>
        <location evidence="1">Cell membrane</location>
        <topology evidence="1">Multi-pass membrane protein</topology>
    </subcellularLocation>
</comment>
<keyword evidence="4 6" id="KW-1133">Transmembrane helix</keyword>
<dbReference type="PANTHER" id="PTHR30250">
    <property type="entry name" value="PST FAMILY PREDICTED COLANIC ACID TRANSPORTER"/>
    <property type="match status" value="1"/>
</dbReference>
<accession>A0A9X3DYI7</accession>
<feature type="transmembrane region" description="Helical" evidence="6">
    <location>
        <begin position="368"/>
        <end position="388"/>
    </location>
</feature>
<keyword evidence="5 6" id="KW-0472">Membrane</keyword>
<dbReference type="AlphaFoldDB" id="A0A9X3DYI7"/>
<feature type="transmembrane region" description="Helical" evidence="6">
    <location>
        <begin position="179"/>
        <end position="198"/>
    </location>
</feature>
<protein>
    <recommendedName>
        <fullName evidence="9">O-antigen/teichoic acid export membrane protein</fullName>
    </recommendedName>
</protein>
<feature type="transmembrane region" description="Helical" evidence="6">
    <location>
        <begin position="337"/>
        <end position="356"/>
    </location>
</feature>
<feature type="transmembrane region" description="Helical" evidence="6">
    <location>
        <begin position="260"/>
        <end position="284"/>
    </location>
</feature>
<gene>
    <name evidence="7" type="ORF">OSH07_02755</name>
</gene>
<feature type="transmembrane region" description="Helical" evidence="6">
    <location>
        <begin position="122"/>
        <end position="141"/>
    </location>
</feature>
<dbReference type="GO" id="GO:0005886">
    <property type="term" value="C:plasma membrane"/>
    <property type="evidence" value="ECO:0007669"/>
    <property type="project" value="UniProtKB-SubCell"/>
</dbReference>
<dbReference type="RefSeq" id="WP_266337066.1">
    <property type="nucleotide sequence ID" value="NZ_JAPKNK010000001.1"/>
</dbReference>
<evidence type="ECO:0008006" key="9">
    <source>
        <dbReference type="Google" id="ProtNLM"/>
    </source>
</evidence>
<feature type="transmembrane region" description="Helical" evidence="6">
    <location>
        <begin position="20"/>
        <end position="38"/>
    </location>
</feature>
<keyword evidence="3 6" id="KW-0812">Transmembrane</keyword>
<dbReference type="InterPro" id="IPR050833">
    <property type="entry name" value="Poly_Biosynth_Transport"/>
</dbReference>
<evidence type="ECO:0000256" key="3">
    <source>
        <dbReference type="ARBA" id="ARBA00022692"/>
    </source>
</evidence>
<organism evidence="7 8">
    <name type="scientific">Kaistia nematophila</name>
    <dbReference type="NCBI Taxonomy" id="2994654"/>
    <lineage>
        <taxon>Bacteria</taxon>
        <taxon>Pseudomonadati</taxon>
        <taxon>Pseudomonadota</taxon>
        <taxon>Alphaproteobacteria</taxon>
        <taxon>Hyphomicrobiales</taxon>
        <taxon>Kaistiaceae</taxon>
        <taxon>Kaistia</taxon>
    </lineage>
</organism>
<feature type="transmembrane region" description="Helical" evidence="6">
    <location>
        <begin position="153"/>
        <end position="173"/>
    </location>
</feature>
<feature type="transmembrane region" description="Helical" evidence="6">
    <location>
        <begin position="304"/>
        <end position="325"/>
    </location>
</feature>
<comment type="caution">
    <text evidence="7">The sequence shown here is derived from an EMBL/GenBank/DDBJ whole genome shotgun (WGS) entry which is preliminary data.</text>
</comment>
<sequence length="429" mass="45234">MPSASVALGRHPLLLPAANLTLRAAGLAMRFGLVIYLARYLGIGAVGQFGLIQGAAALAPVVLGWGVTYFLGREIVGRPPLQAGRLVRDRLLLTIASLTAAGAIVAALMVAGGIAVPDSLPWIAAILFLETIAFDLHLALISLGRPLAANWLLFIRSGLWVLPAAGLSIAFPGLRSLDFVLLCWTLALVANFGTLLSVARDWPLAAISRHRVDTAWILARLRGSGLIYLNDLGIAGMAYLDRYVVHSRLDLHATGIFVLHWAIANAIHVLVTAATIQVSLPVLVTAYRTGGEGKWRRELRDLSVRVAAIGAPLAILVYAVAVHALPPATRTALPIDAPLLALMLASTVTRLLADALNYGLYSRGLDRSLAWINIGGALAALLFSLMLLPRFGLVGGGLAMVLASTVLLAARAAALAGRDRAGPMEPRHG</sequence>
<evidence type="ECO:0000256" key="6">
    <source>
        <dbReference type="SAM" id="Phobius"/>
    </source>
</evidence>
<keyword evidence="2" id="KW-1003">Cell membrane</keyword>
<keyword evidence="8" id="KW-1185">Reference proteome</keyword>
<dbReference type="PANTHER" id="PTHR30250:SF11">
    <property type="entry name" value="O-ANTIGEN TRANSPORTER-RELATED"/>
    <property type="match status" value="1"/>
</dbReference>
<evidence type="ECO:0000256" key="4">
    <source>
        <dbReference type="ARBA" id="ARBA00022989"/>
    </source>
</evidence>
<feature type="transmembrane region" description="Helical" evidence="6">
    <location>
        <begin position="219"/>
        <end position="240"/>
    </location>
</feature>
<dbReference type="EMBL" id="JAPKNK010000001">
    <property type="protein sequence ID" value="MCX5568107.1"/>
    <property type="molecule type" value="Genomic_DNA"/>
</dbReference>
<proteinExistence type="predicted"/>
<evidence type="ECO:0000256" key="2">
    <source>
        <dbReference type="ARBA" id="ARBA00022475"/>
    </source>
</evidence>
<feature type="transmembrane region" description="Helical" evidence="6">
    <location>
        <begin position="50"/>
        <end position="71"/>
    </location>
</feature>
<name>A0A9X3DYI7_9HYPH</name>
<dbReference type="Proteomes" id="UP001144805">
    <property type="component" value="Unassembled WGS sequence"/>
</dbReference>
<feature type="transmembrane region" description="Helical" evidence="6">
    <location>
        <begin position="91"/>
        <end position="116"/>
    </location>
</feature>
<evidence type="ECO:0000256" key="1">
    <source>
        <dbReference type="ARBA" id="ARBA00004651"/>
    </source>
</evidence>
<reference evidence="7" key="1">
    <citation type="submission" date="2022-11" db="EMBL/GenBank/DDBJ databases">
        <title>Biodiversity and phylogenetic relationships of bacteria.</title>
        <authorList>
            <person name="Machado R.A.R."/>
            <person name="Bhat A."/>
            <person name="Loulou A."/>
            <person name="Kallel S."/>
        </authorList>
    </citation>
    <scope>NUCLEOTIDE SEQUENCE</scope>
    <source>
        <strain evidence="7">K-TC2</strain>
    </source>
</reference>
<evidence type="ECO:0000256" key="5">
    <source>
        <dbReference type="ARBA" id="ARBA00023136"/>
    </source>
</evidence>